<gene>
    <name evidence="2" type="ORF">RM544_07250</name>
</gene>
<accession>A0AAW8R3A0</accession>
<comment type="caution">
    <text evidence="2">The sequence shown here is derived from an EMBL/GenBank/DDBJ whole genome shotgun (WGS) entry which is preliminary data.</text>
</comment>
<evidence type="ECO:0000256" key="1">
    <source>
        <dbReference type="SAM" id="Phobius"/>
    </source>
</evidence>
<sequence>MFGVIKSVLASMLGVQSQQNYENDFAERSALPYIITGIVIVVLFVVSLIVLVNFLT</sequence>
<dbReference type="InterPro" id="IPR021344">
    <property type="entry name" value="DUF2970"/>
</dbReference>
<reference evidence="2 3" key="1">
    <citation type="submission" date="2023-09" db="EMBL/GenBank/DDBJ databases">
        <authorList>
            <person name="Rey-Velasco X."/>
        </authorList>
    </citation>
    <scope>NUCLEOTIDE SEQUENCE [LARGE SCALE GENOMIC DNA]</scope>
    <source>
        <strain evidence="2 3">W409</strain>
    </source>
</reference>
<keyword evidence="3" id="KW-1185">Reference proteome</keyword>
<dbReference type="RefSeq" id="WP_311361355.1">
    <property type="nucleotide sequence ID" value="NZ_JAVRIE010000002.1"/>
</dbReference>
<keyword evidence="1" id="KW-0812">Transmembrane</keyword>
<feature type="transmembrane region" description="Helical" evidence="1">
    <location>
        <begin position="33"/>
        <end position="55"/>
    </location>
</feature>
<dbReference type="Proteomes" id="UP001249020">
    <property type="component" value="Unassembled WGS sequence"/>
</dbReference>
<organism evidence="2 3">
    <name type="scientific">Brumicola blandensis</name>
    <dbReference type="NCBI Taxonomy" id="3075611"/>
    <lineage>
        <taxon>Bacteria</taxon>
        <taxon>Pseudomonadati</taxon>
        <taxon>Pseudomonadota</taxon>
        <taxon>Gammaproteobacteria</taxon>
        <taxon>Alteromonadales</taxon>
        <taxon>Alteromonadaceae</taxon>
        <taxon>Brumicola</taxon>
    </lineage>
</organism>
<evidence type="ECO:0000313" key="3">
    <source>
        <dbReference type="Proteomes" id="UP001249020"/>
    </source>
</evidence>
<proteinExistence type="predicted"/>
<keyword evidence="1" id="KW-0472">Membrane</keyword>
<dbReference type="Pfam" id="PF11174">
    <property type="entry name" value="DUF2970"/>
    <property type="match status" value="1"/>
</dbReference>
<protein>
    <submittedName>
        <fullName evidence="2">DUF2970 domain-containing protein</fullName>
    </submittedName>
</protein>
<dbReference type="AlphaFoldDB" id="A0AAW8R3A0"/>
<evidence type="ECO:0000313" key="2">
    <source>
        <dbReference type="EMBL" id="MDT0582330.1"/>
    </source>
</evidence>
<name>A0AAW8R3A0_9ALTE</name>
<keyword evidence="1" id="KW-1133">Transmembrane helix</keyword>
<dbReference type="EMBL" id="JAVRIE010000002">
    <property type="protein sequence ID" value="MDT0582330.1"/>
    <property type="molecule type" value="Genomic_DNA"/>
</dbReference>